<sequence length="44" mass="4928">MRIECTECEFSKVVTPADGENPYETVEMHGTESGHTLELTVVEE</sequence>
<accession>A0A1I6L6P7</accession>
<evidence type="ECO:0000313" key="2">
    <source>
        <dbReference type="Proteomes" id="UP000199062"/>
    </source>
</evidence>
<dbReference type="AlphaFoldDB" id="A0A1I6L6P7"/>
<organism evidence="1 2">
    <name type="scientific">Halomicrobium zhouii</name>
    <dbReference type="NCBI Taxonomy" id="767519"/>
    <lineage>
        <taxon>Archaea</taxon>
        <taxon>Methanobacteriati</taxon>
        <taxon>Methanobacteriota</taxon>
        <taxon>Stenosarchaea group</taxon>
        <taxon>Halobacteria</taxon>
        <taxon>Halobacteriales</taxon>
        <taxon>Haloarculaceae</taxon>
        <taxon>Halomicrobium</taxon>
    </lineage>
</organism>
<evidence type="ECO:0000313" key="1">
    <source>
        <dbReference type="EMBL" id="SFR98908.1"/>
    </source>
</evidence>
<proteinExistence type="predicted"/>
<reference evidence="1 2" key="1">
    <citation type="submission" date="2016-10" db="EMBL/GenBank/DDBJ databases">
        <authorList>
            <person name="de Groot N.N."/>
        </authorList>
    </citation>
    <scope>NUCLEOTIDE SEQUENCE [LARGE SCALE GENOMIC DNA]</scope>
    <source>
        <strain evidence="1 2">CGMCC 1.10457</strain>
    </source>
</reference>
<dbReference type="Proteomes" id="UP000199062">
    <property type="component" value="Unassembled WGS sequence"/>
</dbReference>
<name>A0A1I6L6P7_9EURY</name>
<dbReference type="EMBL" id="FOZK01000002">
    <property type="protein sequence ID" value="SFR98908.1"/>
    <property type="molecule type" value="Genomic_DNA"/>
</dbReference>
<gene>
    <name evidence="1" type="ORF">SAMN05216559_2120</name>
</gene>
<protein>
    <submittedName>
        <fullName evidence="1">Uncharacterized protein</fullName>
    </submittedName>
</protein>
<keyword evidence="2" id="KW-1185">Reference proteome</keyword>